<dbReference type="Proteomes" id="UP000324507">
    <property type="component" value="Chromosome"/>
</dbReference>
<gene>
    <name evidence="2" type="ORF">FOB51_12225</name>
</gene>
<accession>A0A5P2QTG7</accession>
<feature type="compositionally biased region" description="Low complexity" evidence="1">
    <location>
        <begin position="18"/>
        <end position="31"/>
    </location>
</feature>
<dbReference type="RefSeq" id="WP_150350709.1">
    <property type="nucleotide sequence ID" value="NZ_CP044081.1"/>
</dbReference>
<reference evidence="2 3" key="1">
    <citation type="submission" date="2019-09" db="EMBL/GenBank/DDBJ databases">
        <title>FDA dAtabase for Regulatory Grade micrObial Sequences (FDA-ARGOS): Supporting development and validation of Infectious Disease Dx tests.</title>
        <authorList>
            <person name="Sciortino C."/>
            <person name="Tallon L."/>
            <person name="Sadzewicz L."/>
            <person name="Vavikolanu K."/>
            <person name="Mehta A."/>
            <person name="Aluvathingal J."/>
            <person name="Nadendla S."/>
            <person name="Nandy P."/>
            <person name="Geyer C."/>
            <person name="Yan Y."/>
            <person name="Sichtig H."/>
        </authorList>
    </citation>
    <scope>NUCLEOTIDE SEQUENCE [LARGE SCALE GENOMIC DNA]</scope>
    <source>
        <strain evidence="2 3">FDAARGOS_643</strain>
    </source>
</reference>
<dbReference type="AlphaFoldDB" id="A0A5P2QTG7"/>
<evidence type="ECO:0000256" key="1">
    <source>
        <dbReference type="SAM" id="MobiDB-lite"/>
    </source>
</evidence>
<feature type="region of interest" description="Disordered" evidence="1">
    <location>
        <begin position="1"/>
        <end position="31"/>
    </location>
</feature>
<proteinExistence type="predicted"/>
<protein>
    <submittedName>
        <fullName evidence="2">Uncharacterized protein</fullName>
    </submittedName>
</protein>
<organism evidence="2 3">
    <name type="scientific">Paracoccus yeei</name>
    <dbReference type="NCBI Taxonomy" id="147645"/>
    <lineage>
        <taxon>Bacteria</taxon>
        <taxon>Pseudomonadati</taxon>
        <taxon>Pseudomonadota</taxon>
        <taxon>Alphaproteobacteria</taxon>
        <taxon>Rhodobacterales</taxon>
        <taxon>Paracoccaceae</taxon>
        <taxon>Paracoccus</taxon>
    </lineage>
</organism>
<feature type="compositionally biased region" description="Polar residues" evidence="1">
    <location>
        <begin position="1"/>
        <end position="12"/>
    </location>
</feature>
<evidence type="ECO:0000313" key="3">
    <source>
        <dbReference type="Proteomes" id="UP000324507"/>
    </source>
</evidence>
<evidence type="ECO:0000313" key="2">
    <source>
        <dbReference type="EMBL" id="QEU08696.1"/>
    </source>
</evidence>
<dbReference type="EMBL" id="CP044081">
    <property type="protein sequence ID" value="QEU08696.1"/>
    <property type="molecule type" value="Genomic_DNA"/>
</dbReference>
<sequence>MTETTLHTNGTNNHKENAGMANNNTPAPNAASATGRDGYIMVKALVYAIARIQSLPDDRQEHGDMMDMCELVYESELPEGTLDMILMEVEHSVQHEIDLFPGEGGEGDRRDMRARVDAMKAAQGSALRHFNVENGEAA</sequence>
<name>A0A5P2QTG7_9RHOB</name>